<protein>
    <submittedName>
        <fullName evidence="1">Uncharacterized protein</fullName>
    </submittedName>
</protein>
<evidence type="ECO:0000313" key="2">
    <source>
        <dbReference type="Proteomes" id="UP000006556"/>
    </source>
</evidence>
<sequence length="30" mass="3616">MAIKEKQMDLIEKAKALKIYIAWMIVNYLF</sequence>
<keyword evidence="2" id="KW-1185">Reference proteome</keyword>
<name>A5D471_PELTS</name>
<dbReference type="Proteomes" id="UP000006556">
    <property type="component" value="Chromosome"/>
</dbReference>
<accession>A5D471</accession>
<gene>
    <name evidence="1" type="ordered locus">PTH_0767</name>
</gene>
<proteinExistence type="predicted"/>
<dbReference type="KEGG" id="pth:PTH_0767"/>
<organism evidence="1 2">
    <name type="scientific">Pelotomaculum thermopropionicum (strain DSM 13744 / JCM 10971 / SI)</name>
    <dbReference type="NCBI Taxonomy" id="370438"/>
    <lineage>
        <taxon>Bacteria</taxon>
        <taxon>Bacillati</taxon>
        <taxon>Bacillota</taxon>
        <taxon>Clostridia</taxon>
        <taxon>Eubacteriales</taxon>
        <taxon>Desulfotomaculaceae</taxon>
        <taxon>Pelotomaculum</taxon>
    </lineage>
</organism>
<dbReference type="HOGENOM" id="CLU_3404751_0_0_9"/>
<dbReference type="EMBL" id="AP009389">
    <property type="protein sequence ID" value="BAF58948.1"/>
    <property type="molecule type" value="Genomic_DNA"/>
</dbReference>
<evidence type="ECO:0000313" key="1">
    <source>
        <dbReference type="EMBL" id="BAF58948.1"/>
    </source>
</evidence>
<dbReference type="AlphaFoldDB" id="A5D471"/>
<reference evidence="2" key="1">
    <citation type="journal article" date="2008" name="Genome Res.">
        <title>The genome of Pelotomaculum thermopropionicum reveals niche-associated evolution in anaerobic microbiota.</title>
        <authorList>
            <person name="Kosaka T."/>
            <person name="Kato S."/>
            <person name="Shimoyama T."/>
            <person name="Ishii S."/>
            <person name="Abe T."/>
            <person name="Watanabe K."/>
        </authorList>
    </citation>
    <scope>NUCLEOTIDE SEQUENCE [LARGE SCALE GENOMIC DNA]</scope>
    <source>
        <strain evidence="2">DSM 13744 / JCM 10971 / SI</strain>
    </source>
</reference>
<dbReference type="STRING" id="370438.PTH_0767"/>